<keyword evidence="3" id="KW-1185">Reference proteome</keyword>
<feature type="chain" id="PRO_5046587359" evidence="1">
    <location>
        <begin position="24"/>
        <end position="347"/>
    </location>
</feature>
<evidence type="ECO:0000313" key="3">
    <source>
        <dbReference type="Proteomes" id="UP001243403"/>
    </source>
</evidence>
<accession>A0ABT6VDK2</accession>
<evidence type="ECO:0000313" key="2">
    <source>
        <dbReference type="EMBL" id="MDI5896311.1"/>
    </source>
</evidence>
<organism evidence="2 3">
    <name type="scientific">Flavobacterium algoritolerans</name>
    <dbReference type="NCBI Taxonomy" id="3041254"/>
    <lineage>
        <taxon>Bacteria</taxon>
        <taxon>Pseudomonadati</taxon>
        <taxon>Bacteroidota</taxon>
        <taxon>Flavobacteriia</taxon>
        <taxon>Flavobacteriales</taxon>
        <taxon>Flavobacteriaceae</taxon>
        <taxon>Flavobacterium</taxon>
    </lineage>
</organism>
<proteinExistence type="predicted"/>
<keyword evidence="1" id="KW-0732">Signal</keyword>
<name>A0ABT6VDK2_9FLAO</name>
<dbReference type="RefSeq" id="WP_282713391.1">
    <property type="nucleotide sequence ID" value="NZ_JASCRZ010000009.1"/>
</dbReference>
<reference evidence="2 3" key="1">
    <citation type="submission" date="2023-04" db="EMBL/GenBank/DDBJ databases">
        <title>Two novel species of Flavobacterium.</title>
        <authorList>
            <person name="Liu Q."/>
            <person name="Xin Y.-H."/>
        </authorList>
    </citation>
    <scope>NUCLEOTIDE SEQUENCE [LARGE SCALE GENOMIC DNA]</scope>
    <source>
        <strain evidence="2 3">LB1P51</strain>
    </source>
</reference>
<dbReference type="EMBL" id="JASCRZ010000009">
    <property type="protein sequence ID" value="MDI5896311.1"/>
    <property type="molecule type" value="Genomic_DNA"/>
</dbReference>
<evidence type="ECO:0000256" key="1">
    <source>
        <dbReference type="SAM" id="SignalP"/>
    </source>
</evidence>
<comment type="caution">
    <text evidence="2">The sequence shown here is derived from an EMBL/GenBank/DDBJ whole genome shotgun (WGS) entry which is preliminary data.</text>
</comment>
<dbReference type="PROSITE" id="PS51257">
    <property type="entry name" value="PROKAR_LIPOPROTEIN"/>
    <property type="match status" value="1"/>
</dbReference>
<gene>
    <name evidence="2" type="ORF">QLS65_15560</name>
</gene>
<sequence>MKKLKIVTGIALMAILGFTSCQSEIDDVQGENPNTNSANSTTTTNLKRTSMYDGSFDDFLDGASCSSIVLPATAKVNGVQVSILSQLDYQQVLSIFGQFNNDQDTVVLQFPLKVKLSNYTEVTITNQTEYNAILTACSSAEASSQDAISSVNISFPITILTYNLSLQQTGSIVITSEQQLFTYMSNVSSTELFSVNYPISVKIADGTKMTISSDAELQAAISASLKTEAAIAAAVQNGKKLETILVNGKFKVDSYINAGVNSATSYKDFTIDFANNLSITAVNLVNTTVNGTYAVSTELDVFLKLNFSGNATFTLLNNTWKVTSFTASTITLQSSTNAAVTLVLKQI</sequence>
<dbReference type="Proteomes" id="UP001243403">
    <property type="component" value="Unassembled WGS sequence"/>
</dbReference>
<protein>
    <submittedName>
        <fullName evidence="2">Uncharacterized protein</fullName>
    </submittedName>
</protein>
<feature type="signal peptide" evidence="1">
    <location>
        <begin position="1"/>
        <end position="23"/>
    </location>
</feature>